<evidence type="ECO:0000256" key="1">
    <source>
        <dbReference type="SAM" id="MobiDB-lite"/>
    </source>
</evidence>
<keyword evidence="2" id="KW-1133">Transmembrane helix</keyword>
<comment type="caution">
    <text evidence="3">The sequence shown here is derived from an EMBL/GenBank/DDBJ whole genome shotgun (WGS) entry which is preliminary data.</text>
</comment>
<evidence type="ECO:0000313" key="4">
    <source>
        <dbReference type="Proteomes" id="UP000178117"/>
    </source>
</evidence>
<accession>A0A1F8FVQ8</accession>
<gene>
    <name evidence="3" type="ORF">A3C88_01240</name>
</gene>
<feature type="compositionally biased region" description="Pro residues" evidence="1">
    <location>
        <begin position="110"/>
        <end position="130"/>
    </location>
</feature>
<organism evidence="3 4">
    <name type="scientific">Candidatus Yanofskybacteria bacterium RIFCSPHIGHO2_02_FULL_50_12</name>
    <dbReference type="NCBI Taxonomy" id="1802685"/>
    <lineage>
        <taxon>Bacteria</taxon>
        <taxon>Candidatus Yanofskyibacteriota</taxon>
    </lineage>
</organism>
<protein>
    <submittedName>
        <fullName evidence="3">Uncharacterized protein</fullName>
    </submittedName>
</protein>
<name>A0A1F8FVQ8_9BACT</name>
<dbReference type="Proteomes" id="UP000178117">
    <property type="component" value="Unassembled WGS sequence"/>
</dbReference>
<dbReference type="AlphaFoldDB" id="A0A1F8FVQ8"/>
<feature type="transmembrane region" description="Helical" evidence="2">
    <location>
        <begin position="182"/>
        <end position="202"/>
    </location>
</feature>
<evidence type="ECO:0000256" key="2">
    <source>
        <dbReference type="SAM" id="Phobius"/>
    </source>
</evidence>
<feature type="compositionally biased region" description="Low complexity" evidence="1">
    <location>
        <begin position="32"/>
        <end position="45"/>
    </location>
</feature>
<reference evidence="3 4" key="1">
    <citation type="journal article" date="2016" name="Nat. Commun.">
        <title>Thousands of microbial genomes shed light on interconnected biogeochemical processes in an aquifer system.</title>
        <authorList>
            <person name="Anantharaman K."/>
            <person name="Brown C.T."/>
            <person name="Hug L.A."/>
            <person name="Sharon I."/>
            <person name="Castelle C.J."/>
            <person name="Probst A.J."/>
            <person name="Thomas B.C."/>
            <person name="Singh A."/>
            <person name="Wilkins M.J."/>
            <person name="Karaoz U."/>
            <person name="Brodie E.L."/>
            <person name="Williams K.H."/>
            <person name="Hubbard S.S."/>
            <person name="Banfield J.F."/>
        </authorList>
    </citation>
    <scope>NUCLEOTIDE SEQUENCE [LARGE SCALE GENOMIC DNA]</scope>
</reference>
<feature type="compositionally biased region" description="Polar residues" evidence="1">
    <location>
        <begin position="1"/>
        <end position="18"/>
    </location>
</feature>
<dbReference type="STRING" id="1802685.A3C88_01240"/>
<feature type="compositionally biased region" description="Pro residues" evidence="1">
    <location>
        <begin position="46"/>
        <end position="74"/>
    </location>
</feature>
<feature type="region of interest" description="Disordered" evidence="1">
    <location>
        <begin position="1"/>
        <end position="176"/>
    </location>
</feature>
<keyword evidence="2" id="KW-0472">Membrane</keyword>
<keyword evidence="2" id="KW-0812">Transmembrane</keyword>
<feature type="compositionally biased region" description="Pro residues" evidence="1">
    <location>
        <begin position="147"/>
        <end position="175"/>
    </location>
</feature>
<evidence type="ECO:0000313" key="3">
    <source>
        <dbReference type="EMBL" id="OGN16429.1"/>
    </source>
</evidence>
<sequence length="433" mass="45821">MDDNQKPGQQSNPTQNSIDDLVKELSRPQTAPAPGAIPPAGGIPRPSAPLAPTPTPLTPPKPVSSPKPVPPPNLPKEYQSNIRTMADDISKIKAGQQPQGVPVPRKIEPSKPPAPSVKPSVPTPPAPPTGGPKISMPAPLAAQPLKPSMPPKPVPVPVPVPPPAPAPKSETPPAPASSGNRVMMLMALLAVVVLGGVAYWYFMIRTPVEVAIETPTPTATSEPTATPILGLAAIFPERGGAIILPPGRDTTPDPNTSQAFRTAFEVQPLPIGKFSMLGLQGSTASASQSAEMDIWDLLLISGPSTYRPIEGADSAILLFKQTEGFDASGKSMTSLERRLVLISEVESLESVNINEGIIPIHFAGIFGHDPNKSKGSFLETNYQGVTIRYKNFPYPDRSLDYAVIPYQDKNYLVLAGSREAMFATIDAFLVPGK</sequence>
<proteinExistence type="predicted"/>
<dbReference type="EMBL" id="MGJZ01000032">
    <property type="protein sequence ID" value="OGN16429.1"/>
    <property type="molecule type" value="Genomic_DNA"/>
</dbReference>